<evidence type="ECO:0008006" key="8">
    <source>
        <dbReference type="Google" id="ProtNLM"/>
    </source>
</evidence>
<protein>
    <recommendedName>
        <fullName evidence="8">20S cyclosome subunit (BimA/Nuc2/Cdc27)</fullName>
    </recommendedName>
</protein>
<feature type="compositionally biased region" description="Low complexity" evidence="5">
    <location>
        <begin position="308"/>
        <end position="317"/>
    </location>
</feature>
<feature type="repeat" description="TPR" evidence="4">
    <location>
        <begin position="739"/>
        <end position="772"/>
    </location>
</feature>
<evidence type="ECO:0000256" key="4">
    <source>
        <dbReference type="PROSITE-ProRule" id="PRU00339"/>
    </source>
</evidence>
<feature type="compositionally biased region" description="Polar residues" evidence="5">
    <location>
        <begin position="440"/>
        <end position="453"/>
    </location>
</feature>
<dbReference type="InterPro" id="IPR013105">
    <property type="entry name" value="TPR_2"/>
</dbReference>
<dbReference type="Gene3D" id="1.25.40.10">
    <property type="entry name" value="Tetratricopeptide repeat domain"/>
    <property type="match status" value="4"/>
</dbReference>
<feature type="compositionally biased region" description="Low complexity" evidence="5">
    <location>
        <begin position="534"/>
        <end position="555"/>
    </location>
</feature>
<evidence type="ECO:0000256" key="2">
    <source>
        <dbReference type="ARBA" id="ARBA00022803"/>
    </source>
</evidence>
<sequence>MVQIAYRFADGLLWVRLSKFHSTTVPPRWRLSQLLHETRLRCICRITSSVIDLIRSRRFLHSAHFHRRRLLDEREIAFLRQPGLRGRPGMAPNPAAVGGLLRQVIHYHLDNASYDDALFFAERFAAQDVKAPDAAHLHALCYLRLGDYRSAYDVGKPMGYRGVNLGCSWVFAQACLELERYKDGILALEKSRGLWSPKCSVGKHTPTSRAAHPDSPAVLCLLGKLHRGFGDKKKAISCFEDALKRNPFMWGAFTALCDMGINVRVPNIFRSNDGLSHSFDLGSSPSPGTVTTTELTREASLFAPPDATSSKRSTTRSAPVELGSDPFNVGFMSAEVSSPVVDMFTEPADNDFMAKIQNARQRMAASANSQPYATVIEGLETPTGLSTTAADASSRQTCGRDPPQAPYRRTRNAHGVDAGPDAPPRMNPRLGTKRSGRIGQDQQNTDPVSEPPMTTTNAAVSGMAGSTRAGNMVAMERKRTLSGHPVPRSTNTDEHSTRRSARLNMFKPSAKANSGPAAVGTSAGRELKKARPPVSRIIRPGSSGSSVGRVVSGNRKPVDDHTDMDHGESSRTREPPAPQPPQPKAAGMDTVRVEEALKWMLDLMKKFGSGYYSLSKFQCQDALQAFGSLPAAQQGTPWVLSQMGRCHYEQAAYAEAEKLFRRMRVQAPSRLQDMEVYSTILWHLKREADLSFLAHELVDSAWHSPQAWCALGNAWSLARDAEQALRCFKRATQLDPKFAYAFTLQGHEHVANEEYEKALTAYRQAIAADRRHYNAYYGIGRVQERLGAYDKAYDHYYAAQTINPNNAVLICCMGGVLEKQKQMVPALHAYTKAAELAPKAAQTRYKKARALLTVGQIEAAQKELMILKDLAPDEATVHFLLGTLYRNTNERQLAVRHFTIALALDPKAGPKIKEAIESFEDDVQMDDSITA</sequence>
<dbReference type="InterPro" id="IPR019734">
    <property type="entry name" value="TPR_rpt"/>
</dbReference>
<dbReference type="PANTHER" id="PTHR12558:SF13">
    <property type="entry name" value="CELL DIVISION CYCLE PROTEIN 27 HOMOLOG"/>
    <property type="match status" value="1"/>
</dbReference>
<evidence type="ECO:0000256" key="1">
    <source>
        <dbReference type="ARBA" id="ARBA00022737"/>
    </source>
</evidence>
<dbReference type="GO" id="GO:0005680">
    <property type="term" value="C:anaphase-promoting complex"/>
    <property type="evidence" value="ECO:0007669"/>
    <property type="project" value="TreeGrafter"/>
</dbReference>
<dbReference type="EMBL" id="CP072757">
    <property type="protein sequence ID" value="QUC22247.1"/>
    <property type="molecule type" value="Genomic_DNA"/>
</dbReference>
<comment type="similarity">
    <text evidence="3">Belongs to the APC3/CDC27 family.</text>
</comment>
<dbReference type="RefSeq" id="XP_042999920.1">
    <property type="nucleotide sequence ID" value="XM_043143985.1"/>
</dbReference>
<dbReference type="SMART" id="SM00028">
    <property type="entry name" value="TPR"/>
    <property type="match status" value="7"/>
</dbReference>
<dbReference type="Pfam" id="PF13432">
    <property type="entry name" value="TPR_16"/>
    <property type="match status" value="2"/>
</dbReference>
<keyword evidence="2 4" id="KW-0802">TPR repeat</keyword>
<proteinExistence type="inferred from homology"/>
<dbReference type="GO" id="GO:0005737">
    <property type="term" value="C:cytoplasm"/>
    <property type="evidence" value="ECO:0007669"/>
    <property type="project" value="TreeGrafter"/>
</dbReference>
<feature type="region of interest" description="Disordered" evidence="5">
    <location>
        <begin position="478"/>
        <end position="588"/>
    </location>
</feature>
<evidence type="ECO:0000256" key="3">
    <source>
        <dbReference type="ARBA" id="ARBA00038210"/>
    </source>
</evidence>
<evidence type="ECO:0000313" key="6">
    <source>
        <dbReference type="EMBL" id="QUC22247.1"/>
    </source>
</evidence>
<keyword evidence="1" id="KW-0677">Repeat</keyword>
<dbReference type="GO" id="GO:0007091">
    <property type="term" value="P:metaphase/anaphase transition of mitotic cell cycle"/>
    <property type="evidence" value="ECO:0007669"/>
    <property type="project" value="TreeGrafter"/>
</dbReference>
<dbReference type="GeneID" id="66067265"/>
<dbReference type="GO" id="GO:0051301">
    <property type="term" value="P:cell division"/>
    <property type="evidence" value="ECO:0007669"/>
    <property type="project" value="TreeGrafter"/>
</dbReference>
<feature type="repeat" description="TPR" evidence="4">
    <location>
        <begin position="773"/>
        <end position="806"/>
    </location>
</feature>
<feature type="repeat" description="TPR" evidence="4">
    <location>
        <begin position="216"/>
        <end position="249"/>
    </location>
</feature>
<feature type="compositionally biased region" description="Polar residues" evidence="5">
    <location>
        <begin position="384"/>
        <end position="397"/>
    </location>
</feature>
<feature type="compositionally biased region" description="Basic and acidic residues" evidence="5">
    <location>
        <begin position="556"/>
        <end position="574"/>
    </location>
</feature>
<dbReference type="GO" id="GO:0016567">
    <property type="term" value="P:protein ubiquitination"/>
    <property type="evidence" value="ECO:0007669"/>
    <property type="project" value="TreeGrafter"/>
</dbReference>
<dbReference type="AlphaFoldDB" id="A0A8E5MJM8"/>
<feature type="region of interest" description="Disordered" evidence="5">
    <location>
        <begin position="298"/>
        <end position="324"/>
    </location>
</feature>
<dbReference type="KEGG" id="uvi:66067265"/>
<dbReference type="Proteomes" id="UP000027002">
    <property type="component" value="Chromosome 5"/>
</dbReference>
<dbReference type="Pfam" id="PF13181">
    <property type="entry name" value="TPR_8"/>
    <property type="match status" value="1"/>
</dbReference>
<dbReference type="OrthoDB" id="329563at2759"/>
<dbReference type="SUPFAM" id="SSF48452">
    <property type="entry name" value="TPR-like"/>
    <property type="match status" value="2"/>
</dbReference>
<evidence type="ECO:0000313" key="7">
    <source>
        <dbReference type="Proteomes" id="UP000027002"/>
    </source>
</evidence>
<dbReference type="InterPro" id="IPR011990">
    <property type="entry name" value="TPR-like_helical_dom_sf"/>
</dbReference>
<keyword evidence="7" id="KW-1185">Reference proteome</keyword>
<dbReference type="PANTHER" id="PTHR12558">
    <property type="entry name" value="CELL DIVISION CYCLE 16,23,27"/>
    <property type="match status" value="1"/>
</dbReference>
<organism evidence="6 7">
    <name type="scientific">Ustilaginoidea virens</name>
    <name type="common">Rice false smut fungus</name>
    <name type="synonym">Villosiclava virens</name>
    <dbReference type="NCBI Taxonomy" id="1159556"/>
    <lineage>
        <taxon>Eukaryota</taxon>
        <taxon>Fungi</taxon>
        <taxon>Dikarya</taxon>
        <taxon>Ascomycota</taxon>
        <taxon>Pezizomycotina</taxon>
        <taxon>Sordariomycetes</taxon>
        <taxon>Hypocreomycetidae</taxon>
        <taxon>Hypocreales</taxon>
        <taxon>Clavicipitaceae</taxon>
        <taxon>Ustilaginoidea</taxon>
    </lineage>
</organism>
<dbReference type="PROSITE" id="PS50005">
    <property type="entry name" value="TPR"/>
    <property type="match status" value="5"/>
</dbReference>
<dbReference type="GO" id="GO:0031145">
    <property type="term" value="P:anaphase-promoting complex-dependent catabolic process"/>
    <property type="evidence" value="ECO:0007669"/>
    <property type="project" value="TreeGrafter"/>
</dbReference>
<feature type="repeat" description="TPR" evidence="4">
    <location>
        <begin position="705"/>
        <end position="738"/>
    </location>
</feature>
<reference evidence="6" key="1">
    <citation type="submission" date="2020-03" db="EMBL/GenBank/DDBJ databases">
        <title>A mixture of massive structural variations and highly conserved coding sequences in Ustilaginoidea virens genome.</title>
        <authorList>
            <person name="Zhang K."/>
            <person name="Zhao Z."/>
            <person name="Zhang Z."/>
            <person name="Li Y."/>
            <person name="Hsiang T."/>
            <person name="Sun W."/>
        </authorList>
    </citation>
    <scope>NUCLEOTIDE SEQUENCE</scope>
    <source>
        <strain evidence="6">UV-8b</strain>
    </source>
</reference>
<accession>A0A8E5MJM8</accession>
<feature type="repeat" description="TPR" evidence="4">
    <location>
        <begin position="875"/>
        <end position="908"/>
    </location>
</feature>
<dbReference type="Pfam" id="PF07719">
    <property type="entry name" value="TPR_2"/>
    <property type="match status" value="1"/>
</dbReference>
<dbReference type="Pfam" id="PF12895">
    <property type="entry name" value="ANAPC3"/>
    <property type="match status" value="1"/>
</dbReference>
<gene>
    <name evidence="6" type="ORF">UV8b_06488</name>
</gene>
<feature type="region of interest" description="Disordered" evidence="5">
    <location>
        <begin position="384"/>
        <end position="453"/>
    </location>
</feature>
<evidence type="ECO:0000256" key="5">
    <source>
        <dbReference type="SAM" id="MobiDB-lite"/>
    </source>
</evidence>
<name>A0A8E5MJM8_USTVR</name>